<evidence type="ECO:0000256" key="1">
    <source>
        <dbReference type="ARBA" id="ARBA00023125"/>
    </source>
</evidence>
<dbReference type="Pfam" id="PF01381">
    <property type="entry name" value="HTH_3"/>
    <property type="match status" value="1"/>
</dbReference>
<dbReference type="SMART" id="SM00530">
    <property type="entry name" value="HTH_XRE"/>
    <property type="match status" value="1"/>
</dbReference>
<dbReference type="PROSITE" id="PS50943">
    <property type="entry name" value="HTH_CROC1"/>
    <property type="match status" value="1"/>
</dbReference>
<dbReference type="InterPro" id="IPR001387">
    <property type="entry name" value="Cro/C1-type_HTH"/>
</dbReference>
<keyword evidence="1" id="KW-0238">DNA-binding</keyword>
<feature type="transmembrane region" description="Helical" evidence="3">
    <location>
        <begin position="86"/>
        <end position="108"/>
    </location>
</feature>
<evidence type="ECO:0000259" key="4">
    <source>
        <dbReference type="PROSITE" id="PS50943"/>
    </source>
</evidence>
<reference evidence="5 6" key="1">
    <citation type="submission" date="2018-06" db="EMBL/GenBank/DDBJ databases">
        <authorList>
            <consortium name="Pathogen Informatics"/>
            <person name="Doyle S."/>
        </authorList>
    </citation>
    <scope>NUCLEOTIDE SEQUENCE [LARGE SCALE GENOMIC DNA]</scope>
    <source>
        <strain evidence="5 6">NCTC8129</strain>
    </source>
</reference>
<dbReference type="CDD" id="cd00093">
    <property type="entry name" value="HTH_XRE"/>
    <property type="match status" value="1"/>
</dbReference>
<feature type="compositionally biased region" description="Basic and acidic residues" evidence="2">
    <location>
        <begin position="236"/>
        <end position="247"/>
    </location>
</feature>
<name>A0A377KKY4_9ENTE</name>
<evidence type="ECO:0000256" key="2">
    <source>
        <dbReference type="SAM" id="MobiDB-lite"/>
    </source>
</evidence>
<accession>A0A377KKY4</accession>
<sequence>MSLGEKLKEERTKNGYTQEDIAKILNIARSTVSSWEVSRTYPDLSSLNSLSKLFGVTLDYLIKDEENINNTQIIQDMDSSNKKIKYFGFGFLLCFICVLIVDTFLLGIPSIVPKQETLKSEQLEYTIPLTDIMDVSVKEISYGNDHEHVVPEITANVKLREGWQEPGWKFYFDNKDGTAYISLSQNKVHKEEAPKNYFPKLSFVAAQYVRNTNSMDIPNKIVLIDDNTADPPSTAKEQRVIWEKNKT</sequence>
<dbReference type="Proteomes" id="UP000254070">
    <property type="component" value="Unassembled WGS sequence"/>
</dbReference>
<keyword evidence="3" id="KW-0812">Transmembrane</keyword>
<dbReference type="GO" id="GO:0003677">
    <property type="term" value="F:DNA binding"/>
    <property type="evidence" value="ECO:0007669"/>
    <property type="project" value="UniProtKB-KW"/>
</dbReference>
<proteinExistence type="predicted"/>
<evidence type="ECO:0000256" key="3">
    <source>
        <dbReference type="SAM" id="Phobius"/>
    </source>
</evidence>
<dbReference type="PANTHER" id="PTHR46558:SF4">
    <property type="entry name" value="DNA-BIDING PHAGE PROTEIN"/>
    <property type="match status" value="1"/>
</dbReference>
<organism evidence="5 6">
    <name type="scientific">Enterococcus durans</name>
    <dbReference type="NCBI Taxonomy" id="53345"/>
    <lineage>
        <taxon>Bacteria</taxon>
        <taxon>Bacillati</taxon>
        <taxon>Bacillota</taxon>
        <taxon>Bacilli</taxon>
        <taxon>Lactobacillales</taxon>
        <taxon>Enterococcaceae</taxon>
        <taxon>Enterococcus</taxon>
    </lineage>
</organism>
<keyword evidence="3" id="KW-0472">Membrane</keyword>
<evidence type="ECO:0000313" key="6">
    <source>
        <dbReference type="Proteomes" id="UP000254070"/>
    </source>
</evidence>
<dbReference type="InterPro" id="IPR010982">
    <property type="entry name" value="Lambda_DNA-bd_dom_sf"/>
</dbReference>
<evidence type="ECO:0000313" key="5">
    <source>
        <dbReference type="EMBL" id="STP29829.1"/>
    </source>
</evidence>
<dbReference type="PANTHER" id="PTHR46558">
    <property type="entry name" value="TRACRIPTIONAL REGULATORY PROTEIN-RELATED-RELATED"/>
    <property type="match status" value="1"/>
</dbReference>
<protein>
    <submittedName>
        <fullName evidence="5">Helix-turn-helix domain-containing protein</fullName>
    </submittedName>
</protein>
<feature type="domain" description="HTH cro/C1-type" evidence="4">
    <location>
        <begin position="7"/>
        <end position="61"/>
    </location>
</feature>
<keyword evidence="3" id="KW-1133">Transmembrane helix</keyword>
<dbReference type="AlphaFoldDB" id="A0A377KKY4"/>
<dbReference type="EMBL" id="UGIF01000002">
    <property type="protein sequence ID" value="STP29829.1"/>
    <property type="molecule type" value="Genomic_DNA"/>
</dbReference>
<dbReference type="RefSeq" id="WP_115235461.1">
    <property type="nucleotide sequence ID" value="NZ_UGIF01000002.1"/>
</dbReference>
<feature type="region of interest" description="Disordered" evidence="2">
    <location>
        <begin position="228"/>
        <end position="247"/>
    </location>
</feature>
<dbReference type="Gene3D" id="1.10.260.40">
    <property type="entry name" value="lambda repressor-like DNA-binding domains"/>
    <property type="match status" value="1"/>
</dbReference>
<gene>
    <name evidence="5" type="primary">immR_1</name>
    <name evidence="5" type="ORF">NCTC8129_02059</name>
</gene>
<dbReference type="SUPFAM" id="SSF47413">
    <property type="entry name" value="lambda repressor-like DNA-binding domains"/>
    <property type="match status" value="1"/>
</dbReference>